<dbReference type="OrthoDB" id="22800at10239"/>
<organism evidence="1 2">
    <name type="scientific">Aeromonas phage PX29</name>
    <dbReference type="NCBI Taxonomy" id="926067"/>
    <lineage>
        <taxon>Viruses</taxon>
        <taxon>Duplodnaviria</taxon>
        <taxon>Heunggongvirae</taxon>
        <taxon>Uroviricota</taxon>
        <taxon>Caudoviricetes</taxon>
        <taxon>Pantevenvirales</taxon>
        <taxon>Straboviridae</taxon>
        <taxon>Angelvirus</taxon>
        <taxon>Angelvirus px29</taxon>
    </lineage>
</organism>
<sequence length="116" mass="14078">MKKKLSVRAAVLMYAIPAIKSVPFVKFSNNDIVDYLRENSDFNKHLDMYNRKDDKINEFVKTRWVETWERDVRNAFKQSEENIEHMRKTHGIVFDQYMHNGKKVRFWHFDPKALKK</sequence>
<gene>
    <name evidence="1" type="ORF">PX29p103</name>
</gene>
<dbReference type="KEGG" id="vg:18560027"/>
<dbReference type="EMBL" id="GU396103">
    <property type="protein sequence ID" value="ADQ52822.1"/>
    <property type="molecule type" value="Genomic_DNA"/>
</dbReference>
<proteinExistence type="predicted"/>
<evidence type="ECO:0000313" key="1">
    <source>
        <dbReference type="EMBL" id="ADQ52822.1"/>
    </source>
</evidence>
<dbReference type="RefSeq" id="YP_009011532.1">
    <property type="nucleotide sequence ID" value="NC_023688.1"/>
</dbReference>
<evidence type="ECO:0000313" key="2">
    <source>
        <dbReference type="Proteomes" id="UP000008726"/>
    </source>
</evidence>
<keyword evidence="2" id="KW-1185">Reference proteome</keyword>
<reference evidence="1 2" key="1">
    <citation type="journal article" date="2010" name="Virol. J.">
        <title>Genomes of the T4-related bacteriophages as windows on microbial genome evolution.</title>
        <authorList>
            <person name="Petrov V.M."/>
            <person name="Ratnayaka S."/>
            <person name="Nolan J.M."/>
            <person name="Miller E.S."/>
            <person name="Karam J.D."/>
        </authorList>
    </citation>
    <scope>NUCLEOTIDE SEQUENCE [LARGE SCALE GENOMIC DNA]</scope>
</reference>
<dbReference type="GeneID" id="18560027"/>
<name>E5DQ36_9CAUD</name>
<protein>
    <submittedName>
        <fullName evidence="1">Uncharacterized protein</fullName>
    </submittedName>
</protein>
<accession>E5DQ36</accession>
<dbReference type="Proteomes" id="UP000008726">
    <property type="component" value="Segment"/>
</dbReference>